<organism evidence="1 2">
    <name type="scientific">Cryptotermes secundus</name>
    <dbReference type="NCBI Taxonomy" id="105785"/>
    <lineage>
        <taxon>Eukaryota</taxon>
        <taxon>Metazoa</taxon>
        <taxon>Ecdysozoa</taxon>
        <taxon>Arthropoda</taxon>
        <taxon>Hexapoda</taxon>
        <taxon>Insecta</taxon>
        <taxon>Pterygota</taxon>
        <taxon>Neoptera</taxon>
        <taxon>Polyneoptera</taxon>
        <taxon>Dictyoptera</taxon>
        <taxon>Blattodea</taxon>
        <taxon>Blattoidea</taxon>
        <taxon>Termitoidae</taxon>
        <taxon>Kalotermitidae</taxon>
        <taxon>Cryptotermitinae</taxon>
        <taxon>Cryptotermes</taxon>
    </lineage>
</organism>
<dbReference type="EMBL" id="NEVH01006580">
    <property type="protein sequence ID" value="PNF37653.1"/>
    <property type="molecule type" value="Genomic_DNA"/>
</dbReference>
<accession>A0A2J7R9Z4</accession>
<comment type="caution">
    <text evidence="1">The sequence shown here is derived from an EMBL/GenBank/DDBJ whole genome shotgun (WGS) entry which is preliminary data.</text>
</comment>
<protein>
    <submittedName>
        <fullName evidence="1">Uncharacterized protein</fullName>
    </submittedName>
</protein>
<keyword evidence="2" id="KW-1185">Reference proteome</keyword>
<name>A0A2J7R9Z4_9NEOP</name>
<dbReference type="AlphaFoldDB" id="A0A2J7R9Z4"/>
<sequence>MAALAICIVHVFLWHNDQNGHMTSVNSGDFPSAALNETHWTLQTDTWTPTTLLSCDMCPSSGVLIAAYQLHITPHHFARLDQSLGVQ</sequence>
<reference evidence="1 2" key="1">
    <citation type="submission" date="2017-12" db="EMBL/GenBank/DDBJ databases">
        <title>Hemimetabolous genomes reveal molecular basis of termite eusociality.</title>
        <authorList>
            <person name="Harrison M.C."/>
            <person name="Jongepier E."/>
            <person name="Robertson H.M."/>
            <person name="Arning N."/>
            <person name="Bitard-Feildel T."/>
            <person name="Chao H."/>
            <person name="Childers C.P."/>
            <person name="Dinh H."/>
            <person name="Doddapaneni H."/>
            <person name="Dugan S."/>
            <person name="Gowin J."/>
            <person name="Greiner C."/>
            <person name="Han Y."/>
            <person name="Hu H."/>
            <person name="Hughes D.S.T."/>
            <person name="Huylmans A.-K."/>
            <person name="Kemena C."/>
            <person name="Kremer L.P.M."/>
            <person name="Lee S.L."/>
            <person name="Lopez-Ezquerra A."/>
            <person name="Mallet L."/>
            <person name="Monroy-Kuhn J.M."/>
            <person name="Moser A."/>
            <person name="Murali S.C."/>
            <person name="Muzny D.M."/>
            <person name="Otani S."/>
            <person name="Piulachs M.-D."/>
            <person name="Poelchau M."/>
            <person name="Qu J."/>
            <person name="Schaub F."/>
            <person name="Wada-Katsumata A."/>
            <person name="Worley K.C."/>
            <person name="Xie Q."/>
            <person name="Ylla G."/>
            <person name="Poulsen M."/>
            <person name="Gibbs R.A."/>
            <person name="Schal C."/>
            <person name="Richards S."/>
            <person name="Belles X."/>
            <person name="Korb J."/>
            <person name="Bornberg-Bauer E."/>
        </authorList>
    </citation>
    <scope>NUCLEOTIDE SEQUENCE [LARGE SCALE GENOMIC DNA]</scope>
    <source>
        <tissue evidence="1">Whole body</tissue>
    </source>
</reference>
<gene>
    <name evidence="1" type="ORF">B7P43_G12008</name>
</gene>
<proteinExistence type="predicted"/>
<dbReference type="InParanoid" id="A0A2J7R9Z4"/>
<dbReference type="Proteomes" id="UP000235965">
    <property type="component" value="Unassembled WGS sequence"/>
</dbReference>
<evidence type="ECO:0000313" key="1">
    <source>
        <dbReference type="EMBL" id="PNF37653.1"/>
    </source>
</evidence>
<evidence type="ECO:0000313" key="2">
    <source>
        <dbReference type="Proteomes" id="UP000235965"/>
    </source>
</evidence>